<comment type="similarity">
    <text evidence="1">Belongs to the aldehyde dehydrogenase family.</text>
</comment>
<dbReference type="InterPro" id="IPR044148">
    <property type="entry name" value="ALDH_GabD1-like"/>
</dbReference>
<keyword evidence="6" id="KW-1185">Reference proteome</keyword>
<dbReference type="InterPro" id="IPR047110">
    <property type="entry name" value="GABD/Sad-like"/>
</dbReference>
<dbReference type="PANTHER" id="PTHR43217:SF1">
    <property type="entry name" value="SUCCINATE SEMIALDEHYDE DEHYDROGENASE [NAD(P)+] SAD"/>
    <property type="match status" value="1"/>
</dbReference>
<dbReference type="EMBL" id="BMIX01000001">
    <property type="protein sequence ID" value="GGG26078.1"/>
    <property type="molecule type" value="Genomic_DNA"/>
</dbReference>
<evidence type="ECO:0000259" key="4">
    <source>
        <dbReference type="Pfam" id="PF00171"/>
    </source>
</evidence>
<dbReference type="InterPro" id="IPR016163">
    <property type="entry name" value="Ald_DH_C"/>
</dbReference>
<dbReference type="SUPFAM" id="SSF53720">
    <property type="entry name" value="ALDH-like"/>
    <property type="match status" value="1"/>
</dbReference>
<dbReference type="Gene3D" id="3.40.309.10">
    <property type="entry name" value="Aldehyde Dehydrogenase, Chain A, domain 2"/>
    <property type="match status" value="1"/>
</dbReference>
<feature type="domain" description="Aldehyde dehydrogenase" evidence="4">
    <location>
        <begin position="3"/>
        <end position="448"/>
    </location>
</feature>
<evidence type="ECO:0000256" key="3">
    <source>
        <dbReference type="ARBA" id="ARBA00023002"/>
    </source>
</evidence>
<keyword evidence="2" id="KW-0521">NADP</keyword>
<keyword evidence="3" id="KW-0560">Oxidoreductase</keyword>
<dbReference type="InterPro" id="IPR016162">
    <property type="entry name" value="Ald_DH_N"/>
</dbReference>
<proteinExistence type="inferred from homology"/>
<dbReference type="Proteomes" id="UP000605733">
    <property type="component" value="Unassembled WGS sequence"/>
</dbReference>
<reference evidence="6" key="1">
    <citation type="journal article" date="2019" name="Int. J. Syst. Evol. Microbiol.">
        <title>The Global Catalogue of Microorganisms (GCM) 10K type strain sequencing project: providing services to taxonomists for standard genome sequencing and annotation.</title>
        <authorList>
            <consortium name="The Broad Institute Genomics Platform"/>
            <consortium name="The Broad Institute Genome Sequencing Center for Infectious Disease"/>
            <person name="Wu L."/>
            <person name="Ma J."/>
        </authorList>
    </citation>
    <scope>NUCLEOTIDE SEQUENCE [LARGE SCALE GENOMIC DNA]</scope>
    <source>
        <strain evidence="6">CGMCC 1.15422</strain>
    </source>
</reference>
<comment type="caution">
    <text evidence="5">The sequence shown here is derived from an EMBL/GenBank/DDBJ whole genome shotgun (WGS) entry which is preliminary data.</text>
</comment>
<dbReference type="RefSeq" id="WP_011710035.1">
    <property type="nucleotide sequence ID" value="NZ_BMIX01000001.1"/>
</dbReference>
<evidence type="ECO:0000256" key="2">
    <source>
        <dbReference type="ARBA" id="ARBA00022857"/>
    </source>
</evidence>
<gene>
    <name evidence="5" type="ORF">GCM10011532_06890</name>
</gene>
<evidence type="ECO:0000256" key="1">
    <source>
        <dbReference type="ARBA" id="ARBA00009986"/>
    </source>
</evidence>
<dbReference type="InterPro" id="IPR015590">
    <property type="entry name" value="Aldehyde_DH_dom"/>
</dbReference>
<dbReference type="Pfam" id="PF00171">
    <property type="entry name" value="Aldedh"/>
    <property type="match status" value="1"/>
</dbReference>
<sequence length="451" mass="49694">MKFYSVNPFNGEQVGEYQALSVNELDQKLNKSADAFKEWSQKPLSYRTGLIKKAGQVLRDNLEEYAQMITSEMGKPISESRAEVNKCAWVCDYYAENAESFLAEEKVKTDASKSFVRHDPIGAVFAVMPWNFPFWQVFRFAAPTLTAGNTGLLKHAPNVFGCAEKIEEVFTKAGYPEGVFQNLIVHHEQTEKIIAHDAVKAVTLTGSEMAGSAVAQLAGKYIKKSLLELGGNNSFIVLEDADIGQAVKTAVSARMLNCGQSCIAAKRFILLESIHDEFVEKFTEAVKNLKAGDTKDNATQVGPLARKDLADQLNRQIKDTISQGATLLVGGEQDNCFHEPTILGNVKPGMTAFDEETFGPLAAIIKVKNVEEAFELSERSKFGLGVSVFTKDTTKSLEYASRVTDGAFFVNELVKSDPRLPFGGNKRSGYGRELAKDGMMEFVNKKVVYVK</sequence>
<dbReference type="InterPro" id="IPR016161">
    <property type="entry name" value="Ald_DH/histidinol_DH"/>
</dbReference>
<name>A0ABQ1WDG5_9FLAO</name>
<accession>A0ABQ1WDG5</accession>
<dbReference type="PANTHER" id="PTHR43217">
    <property type="entry name" value="SUCCINATE SEMIALDEHYDE DEHYDROGENASE [NAD(P)+] SAD"/>
    <property type="match status" value="1"/>
</dbReference>
<evidence type="ECO:0000313" key="6">
    <source>
        <dbReference type="Proteomes" id="UP000605733"/>
    </source>
</evidence>
<evidence type="ECO:0000313" key="5">
    <source>
        <dbReference type="EMBL" id="GGG26078.1"/>
    </source>
</evidence>
<dbReference type="CDD" id="cd07100">
    <property type="entry name" value="ALDH_SSADH1_GabD1"/>
    <property type="match status" value="1"/>
</dbReference>
<organism evidence="5 6">
    <name type="scientific">Christiangramia forsetii</name>
    <dbReference type="NCBI Taxonomy" id="411153"/>
    <lineage>
        <taxon>Bacteria</taxon>
        <taxon>Pseudomonadati</taxon>
        <taxon>Bacteroidota</taxon>
        <taxon>Flavobacteriia</taxon>
        <taxon>Flavobacteriales</taxon>
        <taxon>Flavobacteriaceae</taxon>
        <taxon>Christiangramia</taxon>
    </lineage>
</organism>
<dbReference type="Gene3D" id="3.40.605.10">
    <property type="entry name" value="Aldehyde Dehydrogenase, Chain A, domain 1"/>
    <property type="match status" value="1"/>
</dbReference>
<protein>
    <submittedName>
        <fullName evidence="5">Succinate-semialdehyde dehydrogenase</fullName>
    </submittedName>
</protein>